<dbReference type="PROSITE" id="PS50157">
    <property type="entry name" value="ZINC_FINGER_C2H2_2"/>
    <property type="match status" value="1"/>
</dbReference>
<keyword evidence="1" id="KW-0862">Zinc</keyword>
<dbReference type="Proteomes" id="UP001168821">
    <property type="component" value="Unassembled WGS sequence"/>
</dbReference>
<evidence type="ECO:0000313" key="4">
    <source>
        <dbReference type="EMBL" id="KAJ3660328.1"/>
    </source>
</evidence>
<feature type="compositionally biased region" description="Low complexity" evidence="2">
    <location>
        <begin position="586"/>
        <end position="607"/>
    </location>
</feature>
<feature type="compositionally biased region" description="Basic and acidic residues" evidence="2">
    <location>
        <begin position="493"/>
        <end position="503"/>
    </location>
</feature>
<feature type="region of interest" description="Disordered" evidence="2">
    <location>
        <begin position="192"/>
        <end position="229"/>
    </location>
</feature>
<accession>A0AA38IM15</accession>
<feature type="region of interest" description="Disordered" evidence="2">
    <location>
        <begin position="73"/>
        <end position="166"/>
    </location>
</feature>
<dbReference type="AlphaFoldDB" id="A0AA38IM15"/>
<keyword evidence="5" id="KW-1185">Reference proteome</keyword>
<feature type="region of interest" description="Disordered" evidence="2">
    <location>
        <begin position="1"/>
        <end position="50"/>
    </location>
</feature>
<dbReference type="InterPro" id="IPR036236">
    <property type="entry name" value="Znf_C2H2_sf"/>
</dbReference>
<keyword evidence="1" id="KW-0863">Zinc-finger</keyword>
<evidence type="ECO:0000256" key="1">
    <source>
        <dbReference type="PROSITE-ProRule" id="PRU00042"/>
    </source>
</evidence>
<evidence type="ECO:0000256" key="2">
    <source>
        <dbReference type="SAM" id="MobiDB-lite"/>
    </source>
</evidence>
<feature type="compositionally biased region" description="Low complexity" evidence="2">
    <location>
        <begin position="40"/>
        <end position="50"/>
    </location>
</feature>
<dbReference type="SMART" id="SM00355">
    <property type="entry name" value="ZnF_C2H2"/>
    <property type="match status" value="3"/>
</dbReference>
<dbReference type="PANTHER" id="PTHR15491">
    <property type="match status" value="1"/>
</dbReference>
<protein>
    <recommendedName>
        <fullName evidence="3">C2H2-type domain-containing protein</fullName>
    </recommendedName>
</protein>
<feature type="region of interest" description="Disordered" evidence="2">
    <location>
        <begin position="493"/>
        <end position="638"/>
    </location>
</feature>
<name>A0AA38IM15_9CUCU</name>
<dbReference type="SUPFAM" id="SSF57667">
    <property type="entry name" value="beta-beta-alpha zinc fingers"/>
    <property type="match status" value="3"/>
</dbReference>
<dbReference type="InterPro" id="IPR003604">
    <property type="entry name" value="Matrin/U1-like-C_Znf_C2H2"/>
</dbReference>
<dbReference type="GO" id="GO:0005634">
    <property type="term" value="C:nucleus"/>
    <property type="evidence" value="ECO:0007669"/>
    <property type="project" value="TreeGrafter"/>
</dbReference>
<reference evidence="4" key="1">
    <citation type="journal article" date="2023" name="G3 (Bethesda)">
        <title>Whole genome assemblies of Zophobas morio and Tenebrio molitor.</title>
        <authorList>
            <person name="Kaur S."/>
            <person name="Stinson S.A."/>
            <person name="diCenzo G.C."/>
        </authorList>
    </citation>
    <scope>NUCLEOTIDE SEQUENCE</scope>
    <source>
        <strain evidence="4">QUZm001</strain>
    </source>
</reference>
<dbReference type="InterPro" id="IPR026811">
    <property type="entry name" value="CIZ1"/>
</dbReference>
<dbReference type="EMBL" id="JALNTZ010000002">
    <property type="protein sequence ID" value="KAJ3660328.1"/>
    <property type="molecule type" value="Genomic_DNA"/>
</dbReference>
<keyword evidence="1" id="KW-0479">Metal-binding</keyword>
<feature type="domain" description="C2H2-type" evidence="3">
    <location>
        <begin position="454"/>
        <end position="478"/>
    </location>
</feature>
<gene>
    <name evidence="4" type="ORF">Zmor_004780</name>
</gene>
<evidence type="ECO:0000259" key="3">
    <source>
        <dbReference type="PROSITE" id="PS50157"/>
    </source>
</evidence>
<dbReference type="InterPro" id="IPR013087">
    <property type="entry name" value="Znf_C2H2_type"/>
</dbReference>
<feature type="compositionally biased region" description="Basic and acidic residues" evidence="2">
    <location>
        <begin position="198"/>
        <end position="215"/>
    </location>
</feature>
<feature type="compositionally biased region" description="Basic and acidic residues" evidence="2">
    <location>
        <begin position="107"/>
        <end position="118"/>
    </location>
</feature>
<feature type="compositionally biased region" description="Polar residues" evidence="2">
    <location>
        <begin position="19"/>
        <end position="39"/>
    </location>
</feature>
<dbReference type="PANTHER" id="PTHR15491:SF9">
    <property type="entry name" value="CIP1-INTERACTING ZINC FINGER PROTEIN"/>
    <property type="match status" value="1"/>
</dbReference>
<organism evidence="4 5">
    <name type="scientific">Zophobas morio</name>
    <dbReference type="NCBI Taxonomy" id="2755281"/>
    <lineage>
        <taxon>Eukaryota</taxon>
        <taxon>Metazoa</taxon>
        <taxon>Ecdysozoa</taxon>
        <taxon>Arthropoda</taxon>
        <taxon>Hexapoda</taxon>
        <taxon>Insecta</taxon>
        <taxon>Pterygota</taxon>
        <taxon>Neoptera</taxon>
        <taxon>Endopterygota</taxon>
        <taxon>Coleoptera</taxon>
        <taxon>Polyphaga</taxon>
        <taxon>Cucujiformia</taxon>
        <taxon>Tenebrionidae</taxon>
        <taxon>Zophobas</taxon>
    </lineage>
</organism>
<dbReference type="InterPro" id="IPR056345">
    <property type="entry name" value="Znf-C2H2_CIZ1"/>
</dbReference>
<feature type="compositionally biased region" description="Acidic residues" evidence="2">
    <location>
        <begin position="529"/>
        <end position="556"/>
    </location>
</feature>
<evidence type="ECO:0000313" key="5">
    <source>
        <dbReference type="Proteomes" id="UP001168821"/>
    </source>
</evidence>
<feature type="compositionally biased region" description="Acidic residues" evidence="2">
    <location>
        <begin position="511"/>
        <end position="521"/>
    </location>
</feature>
<dbReference type="SMART" id="SM00451">
    <property type="entry name" value="ZnF_U1"/>
    <property type="match status" value="2"/>
</dbReference>
<comment type="caution">
    <text evidence="4">The sequence shown here is derived from an EMBL/GenBank/DDBJ whole genome shotgun (WGS) entry which is preliminary data.</text>
</comment>
<feature type="compositionally biased region" description="Low complexity" evidence="2">
    <location>
        <begin position="73"/>
        <end position="83"/>
    </location>
</feature>
<dbReference type="GO" id="GO:0008270">
    <property type="term" value="F:zinc ion binding"/>
    <property type="evidence" value="ECO:0007669"/>
    <property type="project" value="UniProtKB-KW"/>
</dbReference>
<feature type="compositionally biased region" description="Polar residues" evidence="2">
    <location>
        <begin position="84"/>
        <end position="93"/>
    </location>
</feature>
<dbReference type="Pfam" id="PF23330">
    <property type="entry name" value="zf-C2H2_14"/>
    <property type="match status" value="1"/>
</dbReference>
<dbReference type="GO" id="GO:0003676">
    <property type="term" value="F:nucleic acid binding"/>
    <property type="evidence" value="ECO:0007669"/>
    <property type="project" value="InterPro"/>
</dbReference>
<sequence>MANRRLGGGMGGPQRGNRSFSSHQPFQGNNVSPWQGNMPSNNSLNQSGGLLGQLAANPQQLALALTNLLQPQQQQMNNPPSLLSLNTSPAFSHQDSRDSFNRFGNRGRSDFRRNEPYNKNRNGGWRQLDSNKNLGPNRPRPNFQQRDNRKRSPIKPKFIKDVKDDKRKIEKKDEKTKDDKIDTIDLSTEDIRDDDGEETKRGWKEEKKGDDKKDDDGQDDGEDDKKEEARDLDGKYYGVPQKFLHCFVCSKDMWDGESFEKHIRGRAHKQMLTSLEESFHITVNILRENMRLAEEKKVIELNRMRRLSKNKFNRKFQEPESHCNMCDLKFLGKIITHRKTEGHQRLKRFLHPNCDICGKEFPSRMDWVDHRLTPEHLRQLNETLEGKVGEEDGEIIEEDLEMDLEPVLEETMELEDEHPILELTDELNNLQNRIPAFRKNRPIGSQSLKPFNGFMCDICNRSFENDEFAQAHLRTEGHYYTFVEAVKQKFKKQQEESAKEAEYKKRKRDEEETVEKEETNEETQNGNDDMYDPEEACNEEEEAAKEPEEEEEEEEQPAEKEPEQPAPAATPAPAAAAEPKKEEPVQQTPPQQQPAAQPQQQQPQTQQNTNASPRTRRSAVGGAVKNGAGPKSKKARKQ</sequence>
<dbReference type="PROSITE" id="PS00028">
    <property type="entry name" value="ZINC_FINGER_C2H2_1"/>
    <property type="match status" value="3"/>
</dbReference>
<feature type="compositionally biased region" description="Gly residues" evidence="2">
    <location>
        <begin position="1"/>
        <end position="14"/>
    </location>
</feature>
<proteinExistence type="predicted"/>